<comment type="caution">
    <text evidence="2">The sequence shown here is derived from an EMBL/GenBank/DDBJ whole genome shotgun (WGS) entry which is preliminary data.</text>
</comment>
<protein>
    <submittedName>
        <fullName evidence="2">Uncharacterized protein</fullName>
    </submittedName>
</protein>
<sequence length="107" mass="11126">MRQDGPEGRIEQKAQTAETEEYDERDANRQQRDTQMLGQTGRDTGNDPVVTGPVQPAGGWCDGGADGSSSVRSSDRHTFGGPEPRGMSPGIGPPGSQGGLRVGAGSD</sequence>
<reference evidence="2 3" key="1">
    <citation type="submission" date="2021-03" db="EMBL/GenBank/DDBJ databases">
        <title>Whole genome shotgun sequence of Actinoplanes toevensis NBRC 105298.</title>
        <authorList>
            <person name="Komaki H."/>
            <person name="Tamura T."/>
        </authorList>
    </citation>
    <scope>NUCLEOTIDE SEQUENCE [LARGE SCALE GENOMIC DNA]</scope>
    <source>
        <strain evidence="2 3">NBRC 105298</strain>
    </source>
</reference>
<dbReference type="AlphaFoldDB" id="A0A919TEM5"/>
<feature type="compositionally biased region" description="Basic and acidic residues" evidence="1">
    <location>
        <begin position="1"/>
        <end position="12"/>
    </location>
</feature>
<dbReference type="Proteomes" id="UP000677082">
    <property type="component" value="Unassembled WGS sequence"/>
</dbReference>
<name>A0A919TEM5_9ACTN</name>
<feature type="compositionally biased region" description="Polar residues" evidence="1">
    <location>
        <begin position="33"/>
        <end position="43"/>
    </location>
</feature>
<proteinExistence type="predicted"/>
<organism evidence="2 3">
    <name type="scientific">Paractinoplanes toevensis</name>
    <dbReference type="NCBI Taxonomy" id="571911"/>
    <lineage>
        <taxon>Bacteria</taxon>
        <taxon>Bacillati</taxon>
        <taxon>Actinomycetota</taxon>
        <taxon>Actinomycetes</taxon>
        <taxon>Micromonosporales</taxon>
        <taxon>Micromonosporaceae</taxon>
        <taxon>Paractinoplanes</taxon>
    </lineage>
</organism>
<accession>A0A919TEM5</accession>
<dbReference type="EMBL" id="BOQN01000059">
    <property type="protein sequence ID" value="GIM92744.1"/>
    <property type="molecule type" value="Genomic_DNA"/>
</dbReference>
<evidence type="ECO:0000313" key="3">
    <source>
        <dbReference type="Proteomes" id="UP000677082"/>
    </source>
</evidence>
<evidence type="ECO:0000313" key="2">
    <source>
        <dbReference type="EMBL" id="GIM92744.1"/>
    </source>
</evidence>
<feature type="compositionally biased region" description="Gly residues" evidence="1">
    <location>
        <begin position="93"/>
        <end position="107"/>
    </location>
</feature>
<evidence type="ECO:0000256" key="1">
    <source>
        <dbReference type="SAM" id="MobiDB-lite"/>
    </source>
</evidence>
<feature type="region of interest" description="Disordered" evidence="1">
    <location>
        <begin position="1"/>
        <end position="107"/>
    </location>
</feature>
<keyword evidence="3" id="KW-1185">Reference proteome</keyword>
<gene>
    <name evidence="2" type="ORF">Ato02nite_045370</name>
</gene>